<feature type="binding site" evidence="7">
    <location>
        <position position="405"/>
    </location>
    <ligand>
        <name>Mg(2+)</name>
        <dbReference type="ChEBI" id="CHEBI:18420"/>
        <label>2</label>
    </ligand>
</feature>
<dbReference type="EC" id="6.1.1.6" evidence="7"/>
<evidence type="ECO:0000256" key="5">
    <source>
        <dbReference type="ARBA" id="ARBA00023146"/>
    </source>
</evidence>
<dbReference type="InterPro" id="IPR004364">
    <property type="entry name" value="Aa-tRNA-synt_II"/>
</dbReference>
<organism evidence="11 12">
    <name type="scientific">Candidatus Doudnabacteria bacterium RIFCSPLOWO2_02_FULL_48_13</name>
    <dbReference type="NCBI Taxonomy" id="1817845"/>
    <lineage>
        <taxon>Bacteria</taxon>
        <taxon>Candidatus Doudnaibacteriota</taxon>
    </lineage>
</organism>
<comment type="caution">
    <text evidence="11">The sequence shown here is derived from an EMBL/GenBank/DDBJ whole genome shotgun (WGS) entry which is preliminary data.</text>
</comment>
<feature type="domain" description="Aminoacyl-transfer RNA synthetases class-II family profile" evidence="10">
    <location>
        <begin position="179"/>
        <end position="480"/>
    </location>
</feature>
<dbReference type="GO" id="GO:0006430">
    <property type="term" value="P:lysyl-tRNA aminoacylation"/>
    <property type="evidence" value="ECO:0007669"/>
    <property type="project" value="UniProtKB-UniRule"/>
</dbReference>
<evidence type="ECO:0000256" key="7">
    <source>
        <dbReference type="HAMAP-Rule" id="MF_00252"/>
    </source>
</evidence>
<evidence type="ECO:0000313" key="11">
    <source>
        <dbReference type="EMBL" id="OGE98696.1"/>
    </source>
</evidence>
<dbReference type="InterPro" id="IPR002313">
    <property type="entry name" value="Lys-tRNA-ligase_II"/>
</dbReference>
<gene>
    <name evidence="7" type="primary">lysS</name>
    <name evidence="11" type="ORF">A3J05_04520</name>
</gene>
<protein>
    <recommendedName>
        <fullName evidence="7">Lysine--tRNA ligase</fullName>
        <ecNumber evidence="7">6.1.1.6</ecNumber>
    </recommendedName>
    <alternativeName>
        <fullName evidence="7">Lysyl-tRNA synthetase</fullName>
        <shortName evidence="7">LysRS</shortName>
    </alternativeName>
</protein>
<dbReference type="EMBL" id="MFFF01000027">
    <property type="protein sequence ID" value="OGE98696.1"/>
    <property type="molecule type" value="Genomic_DNA"/>
</dbReference>
<sequence>MTEKEEKLYQDRLKKLETLKKAGIDPYPAEAARDHSVAEVLADFAKLSKGRKKITLVGRIKALRVHGGLVFGNIEDGSGSMQFMLREEDLGKDKLELFANFDMGDFFAATGSLIETKRGEKTLLLSEFKMLTKSLRALPDQFHGLKDTETRLRKRYLDLLANPEVREMFRKKSVFWNTVREYLVKRGFLEVETPVLEAVPGGAEAEPFITHHNALARDFYLRISLELPLKRLLVGGYEKVFEIGRIFRNEGISTEHLQDYTQMEFYWAYADYNDLMGMLGELYPQIVKNLFGTTKVTNQSVEIDWGKKWKRYDYYDLFQEHTGIDLSKTTVAELKAKAEQLKIRYEKFADKGRLIDLIYKKTVRPKLIEPGFLLDPPVEIEPLAKRTPKDPNRVERVQVMAWGTELGKGFSELNDPIDQRGRFEDQMKLREAGDKEAQQLDEDFVEALEFGMPPAAGFGMSERLFAVLMDKSVRETVIFPPMKESK</sequence>
<keyword evidence="7" id="KW-0963">Cytoplasm</keyword>
<dbReference type="InterPro" id="IPR044136">
    <property type="entry name" value="Lys-tRNA-ligase_II_N"/>
</dbReference>
<dbReference type="InterPro" id="IPR006195">
    <property type="entry name" value="aa-tRNA-synth_II"/>
</dbReference>
<feature type="coiled-coil region" evidence="9">
    <location>
        <begin position="324"/>
        <end position="351"/>
    </location>
</feature>
<dbReference type="InterPro" id="IPR012340">
    <property type="entry name" value="NA-bd_OB-fold"/>
</dbReference>
<comment type="subunit">
    <text evidence="7">Homodimer.</text>
</comment>
<keyword evidence="2 7" id="KW-0479">Metal-binding</keyword>
<dbReference type="PRINTS" id="PR00982">
    <property type="entry name" value="TRNASYNTHLYS"/>
</dbReference>
<comment type="similarity">
    <text evidence="7">Belongs to the class-II aminoacyl-tRNA synthetase family.</text>
</comment>
<dbReference type="NCBIfam" id="NF001756">
    <property type="entry name" value="PRK00484.1"/>
    <property type="match status" value="1"/>
</dbReference>
<evidence type="ECO:0000259" key="10">
    <source>
        <dbReference type="PROSITE" id="PS50862"/>
    </source>
</evidence>
<reference evidence="11 12" key="1">
    <citation type="journal article" date="2016" name="Nat. Commun.">
        <title>Thousands of microbial genomes shed light on interconnected biogeochemical processes in an aquifer system.</title>
        <authorList>
            <person name="Anantharaman K."/>
            <person name="Brown C.T."/>
            <person name="Hug L.A."/>
            <person name="Sharon I."/>
            <person name="Castelle C.J."/>
            <person name="Probst A.J."/>
            <person name="Thomas B.C."/>
            <person name="Singh A."/>
            <person name="Wilkins M.J."/>
            <person name="Karaoz U."/>
            <person name="Brodie E.L."/>
            <person name="Williams K.H."/>
            <person name="Hubbard S.S."/>
            <person name="Banfield J.F."/>
        </authorList>
    </citation>
    <scope>NUCLEOTIDE SEQUENCE [LARGE SCALE GENOMIC DNA]</scope>
</reference>
<dbReference type="HAMAP" id="MF_00252">
    <property type="entry name" value="Lys_tRNA_synth_class2"/>
    <property type="match status" value="1"/>
</dbReference>
<evidence type="ECO:0000256" key="1">
    <source>
        <dbReference type="ARBA" id="ARBA00022598"/>
    </source>
</evidence>
<dbReference type="SUPFAM" id="SSF50249">
    <property type="entry name" value="Nucleic acid-binding proteins"/>
    <property type="match status" value="1"/>
</dbReference>
<evidence type="ECO:0000313" key="12">
    <source>
        <dbReference type="Proteomes" id="UP000177235"/>
    </source>
</evidence>
<dbReference type="InterPro" id="IPR004365">
    <property type="entry name" value="NA-bd_OB_tRNA"/>
</dbReference>
<dbReference type="Pfam" id="PF01336">
    <property type="entry name" value="tRNA_anti-codon"/>
    <property type="match status" value="1"/>
</dbReference>
<dbReference type="GO" id="GO:0005829">
    <property type="term" value="C:cytosol"/>
    <property type="evidence" value="ECO:0007669"/>
    <property type="project" value="TreeGrafter"/>
</dbReference>
<keyword evidence="3 7" id="KW-0547">Nucleotide-binding</keyword>
<comment type="cofactor">
    <cofactor evidence="7 8">
        <name>Mg(2+)</name>
        <dbReference type="ChEBI" id="CHEBI:18420"/>
    </cofactor>
    <text evidence="7 8">Binds 3 Mg(2+) ions per subunit.</text>
</comment>
<dbReference type="Gene3D" id="2.40.50.140">
    <property type="entry name" value="Nucleic acid-binding proteins"/>
    <property type="match status" value="1"/>
</dbReference>
<evidence type="ECO:0000256" key="3">
    <source>
        <dbReference type="ARBA" id="ARBA00022741"/>
    </source>
</evidence>
<dbReference type="Gene3D" id="3.30.930.10">
    <property type="entry name" value="Bira Bifunctional Protein, Domain 2"/>
    <property type="match status" value="1"/>
</dbReference>
<dbReference type="CDD" id="cd04322">
    <property type="entry name" value="LysRS_N"/>
    <property type="match status" value="1"/>
</dbReference>
<dbReference type="AlphaFoldDB" id="A0A1F5Q9A3"/>
<dbReference type="InterPro" id="IPR018149">
    <property type="entry name" value="Lys-tRNA-synth_II_C"/>
</dbReference>
<keyword evidence="7 8" id="KW-0460">Magnesium</keyword>
<accession>A0A1F5Q9A3</accession>
<proteinExistence type="inferred from homology"/>
<keyword evidence="5 7" id="KW-0030">Aminoacyl-tRNA synthetase</keyword>
<dbReference type="GO" id="GO:0004824">
    <property type="term" value="F:lysine-tRNA ligase activity"/>
    <property type="evidence" value="ECO:0007669"/>
    <property type="project" value="UniProtKB-UniRule"/>
</dbReference>
<dbReference type="PANTHER" id="PTHR42918:SF15">
    <property type="entry name" value="LYSINE--TRNA LIGASE, CHLOROPLASTIC_MITOCHONDRIAL"/>
    <property type="match status" value="1"/>
</dbReference>
<keyword evidence="4 7" id="KW-0067">ATP-binding</keyword>
<comment type="catalytic activity">
    <reaction evidence="6 7 8">
        <text>tRNA(Lys) + L-lysine + ATP = L-lysyl-tRNA(Lys) + AMP + diphosphate</text>
        <dbReference type="Rhea" id="RHEA:20792"/>
        <dbReference type="Rhea" id="RHEA-COMP:9696"/>
        <dbReference type="Rhea" id="RHEA-COMP:9697"/>
        <dbReference type="ChEBI" id="CHEBI:30616"/>
        <dbReference type="ChEBI" id="CHEBI:32551"/>
        <dbReference type="ChEBI" id="CHEBI:33019"/>
        <dbReference type="ChEBI" id="CHEBI:78442"/>
        <dbReference type="ChEBI" id="CHEBI:78529"/>
        <dbReference type="ChEBI" id="CHEBI:456215"/>
        <dbReference type="EC" id="6.1.1.6"/>
    </reaction>
</comment>
<dbReference type="PANTHER" id="PTHR42918">
    <property type="entry name" value="LYSYL-TRNA SYNTHETASE"/>
    <property type="match status" value="1"/>
</dbReference>
<comment type="caution">
    <text evidence="7">Lacks conserved residue(s) required for the propagation of feature annotation.</text>
</comment>
<dbReference type="GO" id="GO:0005524">
    <property type="term" value="F:ATP binding"/>
    <property type="evidence" value="ECO:0007669"/>
    <property type="project" value="UniProtKB-UniRule"/>
</dbReference>
<dbReference type="Pfam" id="PF00152">
    <property type="entry name" value="tRNA-synt_2"/>
    <property type="match status" value="1"/>
</dbReference>
<feature type="binding site" evidence="7">
    <location>
        <position position="405"/>
    </location>
    <ligand>
        <name>Mg(2+)</name>
        <dbReference type="ChEBI" id="CHEBI:18420"/>
        <label>1</label>
    </ligand>
</feature>
<name>A0A1F5Q9A3_9BACT</name>
<dbReference type="NCBIfam" id="TIGR00499">
    <property type="entry name" value="lysS_bact"/>
    <property type="match status" value="1"/>
</dbReference>
<evidence type="ECO:0000256" key="4">
    <source>
        <dbReference type="ARBA" id="ARBA00022840"/>
    </source>
</evidence>
<dbReference type="Proteomes" id="UP000177235">
    <property type="component" value="Unassembled WGS sequence"/>
</dbReference>
<evidence type="ECO:0000256" key="8">
    <source>
        <dbReference type="RuleBase" id="RU000336"/>
    </source>
</evidence>
<dbReference type="GO" id="GO:0000049">
    <property type="term" value="F:tRNA binding"/>
    <property type="evidence" value="ECO:0007669"/>
    <property type="project" value="TreeGrafter"/>
</dbReference>
<evidence type="ECO:0000256" key="9">
    <source>
        <dbReference type="SAM" id="Coils"/>
    </source>
</evidence>
<evidence type="ECO:0000256" key="2">
    <source>
        <dbReference type="ARBA" id="ARBA00022723"/>
    </source>
</evidence>
<keyword evidence="9" id="KW-0175">Coiled coil</keyword>
<dbReference type="GO" id="GO:0000287">
    <property type="term" value="F:magnesium ion binding"/>
    <property type="evidence" value="ECO:0007669"/>
    <property type="project" value="UniProtKB-UniRule"/>
</dbReference>
<dbReference type="SUPFAM" id="SSF55681">
    <property type="entry name" value="Class II aaRS and biotin synthetases"/>
    <property type="match status" value="1"/>
</dbReference>
<evidence type="ECO:0000256" key="6">
    <source>
        <dbReference type="ARBA" id="ARBA00048573"/>
    </source>
</evidence>
<comment type="subcellular location">
    <subcellularLocation>
        <location evidence="7">Cytoplasm</location>
    </subcellularLocation>
</comment>
<dbReference type="PROSITE" id="PS50862">
    <property type="entry name" value="AA_TRNA_LIGASE_II"/>
    <property type="match status" value="1"/>
</dbReference>
<keyword evidence="1 7" id="KW-0436">Ligase</keyword>
<dbReference type="InterPro" id="IPR045864">
    <property type="entry name" value="aa-tRNA-synth_II/BPL/LPL"/>
</dbReference>
<keyword evidence="7" id="KW-0648">Protein biosynthesis</keyword>